<protein>
    <submittedName>
        <fullName evidence="9">TonB-dependent receptor</fullName>
    </submittedName>
</protein>
<dbReference type="Gene3D" id="2.40.170.20">
    <property type="entry name" value="TonB-dependent receptor, beta-barrel domain"/>
    <property type="match status" value="2"/>
</dbReference>
<keyword evidence="3" id="KW-1134">Transmembrane beta strand</keyword>
<evidence type="ECO:0000256" key="5">
    <source>
        <dbReference type="ARBA" id="ARBA00023136"/>
    </source>
</evidence>
<dbReference type="GO" id="GO:0009279">
    <property type="term" value="C:cell outer membrane"/>
    <property type="evidence" value="ECO:0007669"/>
    <property type="project" value="UniProtKB-SubCell"/>
</dbReference>
<evidence type="ECO:0000256" key="3">
    <source>
        <dbReference type="ARBA" id="ARBA00022452"/>
    </source>
</evidence>
<feature type="domain" description="TonB-dependent receptor plug" evidence="8">
    <location>
        <begin position="130"/>
        <end position="228"/>
    </location>
</feature>
<dbReference type="GO" id="GO:0015344">
    <property type="term" value="F:siderophore uptake transmembrane transporter activity"/>
    <property type="evidence" value="ECO:0007669"/>
    <property type="project" value="TreeGrafter"/>
</dbReference>
<dbReference type="InterPro" id="IPR039426">
    <property type="entry name" value="TonB-dep_rcpt-like"/>
</dbReference>
<dbReference type="InterPro" id="IPR037066">
    <property type="entry name" value="Plug_dom_sf"/>
</dbReference>
<evidence type="ECO:0000256" key="2">
    <source>
        <dbReference type="ARBA" id="ARBA00022448"/>
    </source>
</evidence>
<dbReference type="GO" id="GO:0030246">
    <property type="term" value="F:carbohydrate binding"/>
    <property type="evidence" value="ECO:0007669"/>
    <property type="project" value="InterPro"/>
</dbReference>
<dbReference type="PANTHER" id="PTHR30069">
    <property type="entry name" value="TONB-DEPENDENT OUTER MEMBRANE RECEPTOR"/>
    <property type="match status" value="1"/>
</dbReference>
<feature type="signal peptide" evidence="7">
    <location>
        <begin position="1"/>
        <end position="26"/>
    </location>
</feature>
<organism evidence="9 10">
    <name type="scientific">Bowmanella dokdonensis</name>
    <dbReference type="NCBI Taxonomy" id="751969"/>
    <lineage>
        <taxon>Bacteria</taxon>
        <taxon>Pseudomonadati</taxon>
        <taxon>Pseudomonadota</taxon>
        <taxon>Gammaproteobacteria</taxon>
        <taxon>Alteromonadales</taxon>
        <taxon>Alteromonadaceae</taxon>
        <taxon>Bowmanella</taxon>
    </lineage>
</organism>
<keyword evidence="7" id="KW-0732">Signal</keyword>
<dbReference type="Pfam" id="PF07715">
    <property type="entry name" value="Plug"/>
    <property type="match status" value="1"/>
</dbReference>
<dbReference type="Pfam" id="PF13620">
    <property type="entry name" value="CarboxypepD_reg"/>
    <property type="match status" value="1"/>
</dbReference>
<reference evidence="9" key="1">
    <citation type="submission" date="2021-03" db="EMBL/GenBank/DDBJ databases">
        <title>novel species isolated from a fishpond in China.</title>
        <authorList>
            <person name="Lu H."/>
            <person name="Cai Z."/>
        </authorList>
    </citation>
    <scope>NUCLEOTIDE SEQUENCE</scope>
    <source>
        <strain evidence="9">JCM 30855</strain>
    </source>
</reference>
<sequence length="1008" mass="109650">MRARFNKHLTAIAVAASLGIALPVMANNTSNIVGSVMIESVQGLTATATNPETGYSRQISINPEGQFRFAQLPPGNYQVEIKRDGGVIATQTLRLSLGSNATPVFDLLAAGTEVIEISSARISAVDVSTTDSGLVVSEVELDKMPVARNLTAVSLLAPGVVQGDEGFGNTASFGGASVAENACYINGLEVTNTRQGLGCGSVPFEFYKEFQVKTGGYSAQFGRSTGGVINAVTKSGTNDWEFAATAYWQPSSLQSEGSYSRANGGTGRVFRDARRDENDRMEMTFSAAGPIIEDTLFVYALVNPRDVNQKFATDTGFANNEYSGITEFREREASGGDNLFWGAKLDWDINEDHRLSYFAYSDRSDTQETVYSFDANSGVISDAPIGSNLRMRGGEAQSLTYTGYLTDDLTVSAMAGEIETQYTTSPSNQDCPRVVDNRDVANPAHACGPGTPVGDNYDKNTQYRLDIEYFIGSHTLRLGADVQDRESYRVTTPVAGHSWTYDTLSANGSIQGNNGALYTNSTGAPLDYVSDRIFVGGGAFSSDLTAYYFEDKWQITDTVLLTLGARKDEFEGLTPSGSTLYKFDTGVAPRLGVSWDVNGDGDSKLYATWGRYYLPVANNTIYRAAAGINDATTYYTFTGIDSSTGAPTGISPVTGSAVSSTVTNSVATIPQQPIFQAQEADPFAKDELIVGYERVLTEELSMSVRGTFREVTSALDDYCGFYAYPYCVLLNPGEASSWYKDGYYWNGQDFVIDRDLFDGIPDEGSLTTHSVDTLGLPEAKNEYLALQTGLKYQAEDLRLNFIYTWSRSTGNFEGAVKSDIDQADAGITQDFDSPALMDGADGYQPNDRRHVFKLFGSYDISDDWSMGFNATLASGRPLSAFGQGYPSDDPDVYGSYGDTFYLFTGQCPDSNGNGACDQEEKVYNFVPRGTVGRTPWTFNVDMSLAYHFNIQGVEMRASLDLFNVLNSQAATALNEHFESSEGTENQWYGAAYSWQQPRYVRLGVEARF</sequence>
<accession>A0A939DMI9</accession>
<dbReference type="PANTHER" id="PTHR30069:SF46">
    <property type="entry name" value="OAR PROTEIN"/>
    <property type="match status" value="1"/>
</dbReference>
<keyword evidence="10" id="KW-1185">Reference proteome</keyword>
<dbReference type="SUPFAM" id="SSF56935">
    <property type="entry name" value="Porins"/>
    <property type="match status" value="1"/>
</dbReference>
<dbReference type="Proteomes" id="UP000664654">
    <property type="component" value="Unassembled WGS sequence"/>
</dbReference>
<keyword evidence="6" id="KW-0998">Cell outer membrane</keyword>
<evidence type="ECO:0000313" key="10">
    <source>
        <dbReference type="Proteomes" id="UP000664654"/>
    </source>
</evidence>
<evidence type="ECO:0000313" key="9">
    <source>
        <dbReference type="EMBL" id="MBN7825335.1"/>
    </source>
</evidence>
<proteinExistence type="predicted"/>
<evidence type="ECO:0000259" key="8">
    <source>
        <dbReference type="Pfam" id="PF07715"/>
    </source>
</evidence>
<dbReference type="InterPro" id="IPR036942">
    <property type="entry name" value="Beta-barrel_TonB_sf"/>
</dbReference>
<dbReference type="Gene3D" id="2.60.40.1120">
    <property type="entry name" value="Carboxypeptidase-like, regulatory domain"/>
    <property type="match status" value="1"/>
</dbReference>
<dbReference type="AlphaFoldDB" id="A0A939DMI9"/>
<dbReference type="InterPro" id="IPR013784">
    <property type="entry name" value="Carb-bd-like_fold"/>
</dbReference>
<gene>
    <name evidence="9" type="ORF">J0A66_08890</name>
</gene>
<comment type="subcellular location">
    <subcellularLocation>
        <location evidence="1">Cell outer membrane</location>
        <topology evidence="1">Multi-pass membrane protein</topology>
    </subcellularLocation>
</comment>
<dbReference type="SUPFAM" id="SSF49452">
    <property type="entry name" value="Starch-binding domain-like"/>
    <property type="match status" value="1"/>
</dbReference>
<evidence type="ECO:0000256" key="1">
    <source>
        <dbReference type="ARBA" id="ARBA00004571"/>
    </source>
</evidence>
<dbReference type="GO" id="GO:0044718">
    <property type="term" value="P:siderophore transmembrane transport"/>
    <property type="evidence" value="ECO:0007669"/>
    <property type="project" value="TreeGrafter"/>
</dbReference>
<feature type="chain" id="PRO_5038127629" evidence="7">
    <location>
        <begin position="27"/>
        <end position="1008"/>
    </location>
</feature>
<keyword evidence="5" id="KW-0472">Membrane</keyword>
<evidence type="ECO:0000256" key="7">
    <source>
        <dbReference type="SAM" id="SignalP"/>
    </source>
</evidence>
<dbReference type="Gene3D" id="2.170.130.10">
    <property type="entry name" value="TonB-dependent receptor, plug domain"/>
    <property type="match status" value="1"/>
</dbReference>
<name>A0A939DMI9_9ALTE</name>
<keyword evidence="2" id="KW-0813">Transport</keyword>
<evidence type="ECO:0000256" key="6">
    <source>
        <dbReference type="ARBA" id="ARBA00023237"/>
    </source>
</evidence>
<keyword evidence="9" id="KW-0675">Receptor</keyword>
<dbReference type="InterPro" id="IPR012910">
    <property type="entry name" value="Plug_dom"/>
</dbReference>
<comment type="caution">
    <text evidence="9">The sequence shown here is derived from an EMBL/GenBank/DDBJ whole genome shotgun (WGS) entry which is preliminary data.</text>
</comment>
<keyword evidence="4" id="KW-0812">Transmembrane</keyword>
<evidence type="ECO:0000256" key="4">
    <source>
        <dbReference type="ARBA" id="ARBA00022692"/>
    </source>
</evidence>
<dbReference type="RefSeq" id="WP_206573446.1">
    <property type="nucleotide sequence ID" value="NZ_JAFKCV010000004.1"/>
</dbReference>
<dbReference type="EMBL" id="JAFKCV010000004">
    <property type="protein sequence ID" value="MBN7825335.1"/>
    <property type="molecule type" value="Genomic_DNA"/>
</dbReference>